<accession>A0A1M5ND66</accession>
<reference evidence="1 2" key="1">
    <citation type="submission" date="2016-11" db="EMBL/GenBank/DDBJ databases">
        <authorList>
            <person name="Jaros S."/>
            <person name="Januszkiewicz K."/>
            <person name="Wedrychowicz H."/>
        </authorList>
    </citation>
    <scope>NUCLEOTIDE SEQUENCE [LARGE SCALE GENOMIC DNA]</scope>
    <source>
        <strain evidence="1 2">GAS138</strain>
    </source>
</reference>
<protein>
    <submittedName>
        <fullName evidence="1">Uncharacterized protein</fullName>
    </submittedName>
</protein>
<sequence length="103" mass="11286">MSSLILPRRSVLKVLAGLIAAPAIARASSLMPVKVMEPLPEPLFKFTSRYPGIVPLRHDINFGPTTLNGLPVYHQDGRPVSSGELVSGHFCRIKLDGDRWVLV</sequence>
<proteinExistence type="predicted"/>
<dbReference type="RefSeq" id="WP_079601857.1">
    <property type="nucleotide sequence ID" value="NZ_LT670817.1"/>
</dbReference>
<dbReference type="EMBL" id="LT670817">
    <property type="protein sequence ID" value="SHG87129.1"/>
    <property type="molecule type" value="Genomic_DNA"/>
</dbReference>
<dbReference type="Proteomes" id="UP000189796">
    <property type="component" value="Chromosome I"/>
</dbReference>
<gene>
    <name evidence="1" type="ORF">SAMN05443248_2931</name>
</gene>
<evidence type="ECO:0000313" key="1">
    <source>
        <dbReference type="EMBL" id="SHG87129.1"/>
    </source>
</evidence>
<evidence type="ECO:0000313" key="2">
    <source>
        <dbReference type="Proteomes" id="UP000189796"/>
    </source>
</evidence>
<name>A0A1M5ND66_9BRAD</name>
<dbReference type="AlphaFoldDB" id="A0A1M5ND66"/>
<organism evidence="1 2">
    <name type="scientific">Bradyrhizobium erythrophlei</name>
    <dbReference type="NCBI Taxonomy" id="1437360"/>
    <lineage>
        <taxon>Bacteria</taxon>
        <taxon>Pseudomonadati</taxon>
        <taxon>Pseudomonadota</taxon>
        <taxon>Alphaproteobacteria</taxon>
        <taxon>Hyphomicrobiales</taxon>
        <taxon>Nitrobacteraceae</taxon>
        <taxon>Bradyrhizobium</taxon>
    </lineage>
</organism>